<keyword evidence="5 11" id="KW-0805">Transcription regulation</keyword>
<dbReference type="InterPro" id="IPR009401">
    <property type="entry name" value="Med13_C"/>
</dbReference>
<evidence type="ECO:0000256" key="3">
    <source>
        <dbReference type="ARBA" id="ARBA00019618"/>
    </source>
</evidence>
<dbReference type="Pfam" id="PF18296">
    <property type="entry name" value="MID_MedPIWI"/>
    <property type="match status" value="1"/>
</dbReference>
<feature type="domain" description="Mediator complex subunit Med13 C-terminal" evidence="13">
    <location>
        <begin position="1171"/>
        <end position="1484"/>
    </location>
</feature>
<evidence type="ECO:0000256" key="2">
    <source>
        <dbReference type="ARBA" id="ARBA00009354"/>
    </source>
</evidence>
<protein>
    <recommendedName>
        <fullName evidence="3 11">Mediator of RNA polymerase II transcription subunit 13</fullName>
    </recommendedName>
    <alternativeName>
        <fullName evidence="10 11">Mediator complex subunit 13</fullName>
    </alternativeName>
</protein>
<evidence type="ECO:0000256" key="10">
    <source>
        <dbReference type="ARBA" id="ARBA00032008"/>
    </source>
</evidence>
<dbReference type="Pfam" id="PF06333">
    <property type="entry name" value="Med13_C"/>
    <property type="match status" value="1"/>
</dbReference>
<feature type="domain" description="Mediator complex subunit Med13 N-terminal" evidence="14">
    <location>
        <begin position="1"/>
        <end position="377"/>
    </location>
</feature>
<dbReference type="Proteomes" id="UP000243515">
    <property type="component" value="Unassembled WGS sequence"/>
</dbReference>
<feature type="region of interest" description="Disordered" evidence="12">
    <location>
        <begin position="738"/>
        <end position="809"/>
    </location>
</feature>
<comment type="function">
    <text evidence="9 11">Component of the SRB8-11 complex. The SRB8-11 complex is a regulatory module of the Mediator complex which is itself involved in regulation of basal and activated RNA polymerase II-dependent transcription. The SRB8-11 complex may be involved in the transcriptional repression of a subset of genes regulated by Mediator. It may inhibit the association of the Mediator complex with RNA polymerase II to form the holoenzyme complex.</text>
</comment>
<feature type="domain" description="MID" evidence="15">
    <location>
        <begin position="991"/>
        <end position="1161"/>
    </location>
</feature>
<evidence type="ECO:0000256" key="7">
    <source>
        <dbReference type="ARBA" id="ARBA00023163"/>
    </source>
</evidence>
<dbReference type="PANTHER" id="PTHR48249">
    <property type="entry name" value="MEDIATOR OF RNA POLYMERASE II TRANSCRIPTION SUBUNIT 13"/>
    <property type="match status" value="1"/>
</dbReference>
<comment type="similarity">
    <text evidence="2 11">Belongs to the Mediator complex subunit 13 family.</text>
</comment>
<evidence type="ECO:0000256" key="8">
    <source>
        <dbReference type="ARBA" id="ARBA00023242"/>
    </source>
</evidence>
<accession>A0A232M036</accession>
<proteinExistence type="inferred from homology"/>
<dbReference type="InterPro" id="IPR021643">
    <property type="entry name" value="Mediator_Med13_N"/>
</dbReference>
<keyword evidence="17" id="KW-1185">Reference proteome</keyword>
<comment type="subcellular location">
    <subcellularLocation>
        <location evidence="1 11">Nucleus</location>
    </subcellularLocation>
</comment>
<dbReference type="GO" id="GO:0045944">
    <property type="term" value="P:positive regulation of transcription by RNA polymerase II"/>
    <property type="evidence" value="ECO:0007669"/>
    <property type="project" value="TreeGrafter"/>
</dbReference>
<keyword evidence="8 11" id="KW-0539">Nucleus</keyword>
<evidence type="ECO:0000256" key="5">
    <source>
        <dbReference type="ARBA" id="ARBA00023015"/>
    </source>
</evidence>
<sequence>MDFPGGAITNIRVLDGFSNIYWRIYSEDPSATTPSELPANSYILKHLSRLKDLELKFRNLDCLVSFYPRRFGLWIFSATQDFESLSPLCLDREQRDSNRLVVGSTSLKVSASGSTTALELIRSLTSDSHGGTVNFLGPQKPHGGPNSARPNESYCNSAAIYASFILSVAGAIGLQLIRRHNAIPLGNRTLFTAINRSEYGNPTIVNDDLDALPALTSLRVELNQAGKVIVSLHTISQNGISRLCGPNGNAADPFDVRSSADVWLAPNGTIARLVATIPERSPLLSPTMQNTRNNEEESSRRHSELELRLWKVNVLEWLGNFGLPVKPVEVETWVEVEVSNPFYAKLAPESRRQNEVTQLPYHFKRIPWPAKYCFKRTKAAPVTSSGKIDGFDDDPLKFAEDWLAASSFRKEGTPSQGLPQNPQPKLQDISTPKLDILEGLESLAKIPQYPDSQSASLVYPTPPEGALASVASHMGSSESEFTPRAAVEGQNVKREEHMLSRTRSGSEIVVSSLGPSGLGVGSGLYDTNDDDDLFGEMNERDFGSKGISDADFSFFDEPDFDTLGHGKSDTTQEYHKENLSSFYSPTGNFSFEDRKNSYEQVERVTKNKRESKSLNLSTLNVGQRKKKHVEPEPILLGDARQTVSPPLSPLDIRKILFFELPSFLQHSHSRKTDGVAQHKLTVAKEIRRQSSFEPIFFQRNVFFSDRKYGADGKFFFADRGLLANEVVEIDDPIPTIGFPQRGRRITASGEPQSSLLGNSSNGRRSASLSSDSSTEDSSDVPSEKLISPTTSTNLKRKRPSLDSDSTTSPLGKLSFSSEIDTTTLQVDSSLFLGSMLSIFSDWSLSGYFSVRQNQLIPVLSRKEDQIQLPQLLVDQITQSSLNHRVDGYSGLPDLEHDTYSPRTFFEDTNVIGDIERLDLKSWVSIQDNFIIPSNESSASRLTTQRRELKGSITKIPPPYLRLHRGRDFLEVLPPAISFWETFGLEPANGVKNVAAYCIHPHNAREAADAFLDRMGLLYSSCSLGKHSRGEKTKLFDSGLGSWHVTPAGESGYRSTMQSLRVLCETLGGTLSRVPSNKENFVIYIMNPFMHAAALADICSAFLHLFQKYAGDVDRQQSKQHCNDLVLQVIPLDFVSSASSIVVPTQAEYLNLALEIYNRCPPKDTASAIMGCAPPVLLADPVPKSINFKLSPERSSPLQEGKCLHLALSRSVDQRWITAAWSDNCGSFQLALSYCLRIRGSSVARNLSEVRNEIWETTKDVMEKSQTRWRIFLVKDEPVDQEEIDAWTALVERYNQVKIIPADLTVLSVNIAPDLFLELPFTQIQFNVLNPQSSSTPVTTPYTGIPSPDQFGNAATPASGGNGPAGCSTPTDLPALEHETDSILIDACDESWSVILSQRLSNSHCMTDYRPALASGYLLRRKGISDNDGIVAMSLNLVHSQRPPTLYEVILREVLWMYRDLATLARAKGIIHVQQNTLPWHIVTAAKGQEILSYVL</sequence>
<evidence type="ECO:0000256" key="12">
    <source>
        <dbReference type="SAM" id="MobiDB-lite"/>
    </source>
</evidence>
<reference evidence="16 17" key="1">
    <citation type="journal article" date="2015" name="Environ. Microbiol.">
        <title>Metagenome sequence of Elaphomyces granulatus from sporocarp tissue reveals Ascomycota ectomycorrhizal fingerprints of genome expansion and a Proteobacteria-rich microbiome.</title>
        <authorList>
            <person name="Quandt C.A."/>
            <person name="Kohler A."/>
            <person name="Hesse C.N."/>
            <person name="Sharpton T.J."/>
            <person name="Martin F."/>
            <person name="Spatafora J.W."/>
        </authorList>
    </citation>
    <scope>NUCLEOTIDE SEQUENCE [LARGE SCALE GENOMIC DNA]</scope>
    <source>
        <strain evidence="16 17">OSC145934</strain>
    </source>
</reference>
<gene>
    <name evidence="16" type="ORF">Egran_02512</name>
</gene>
<feature type="compositionally biased region" description="Polar residues" evidence="12">
    <location>
        <begin position="749"/>
        <end position="758"/>
    </location>
</feature>
<evidence type="ECO:0000256" key="6">
    <source>
        <dbReference type="ARBA" id="ARBA00023159"/>
    </source>
</evidence>
<keyword evidence="6 11" id="KW-0010">Activator</keyword>
<name>A0A232M036_9EURO</name>
<dbReference type="EMBL" id="NPHW01003366">
    <property type="protein sequence ID" value="OXV09726.1"/>
    <property type="molecule type" value="Genomic_DNA"/>
</dbReference>
<evidence type="ECO:0000256" key="4">
    <source>
        <dbReference type="ARBA" id="ARBA00022491"/>
    </source>
</evidence>
<evidence type="ECO:0000259" key="15">
    <source>
        <dbReference type="Pfam" id="PF18296"/>
    </source>
</evidence>
<dbReference type="InterPro" id="IPR051139">
    <property type="entry name" value="Mediator_complx_sub13"/>
</dbReference>
<evidence type="ECO:0000313" key="17">
    <source>
        <dbReference type="Proteomes" id="UP000243515"/>
    </source>
</evidence>
<evidence type="ECO:0000256" key="9">
    <source>
        <dbReference type="ARBA" id="ARBA00025661"/>
    </source>
</evidence>
<comment type="caution">
    <text evidence="16">The sequence shown here is derived from an EMBL/GenBank/DDBJ whole genome shotgun (WGS) entry which is preliminary data.</text>
</comment>
<keyword evidence="4 11" id="KW-0678">Repressor</keyword>
<evidence type="ECO:0000256" key="11">
    <source>
        <dbReference type="RuleBase" id="RU364134"/>
    </source>
</evidence>
<dbReference type="OrthoDB" id="103819at2759"/>
<keyword evidence="7 11" id="KW-0804">Transcription</keyword>
<dbReference type="InterPro" id="IPR041285">
    <property type="entry name" value="MID_MedPIWI"/>
</dbReference>
<evidence type="ECO:0000259" key="13">
    <source>
        <dbReference type="Pfam" id="PF06333"/>
    </source>
</evidence>
<feature type="compositionally biased region" description="Low complexity" evidence="12">
    <location>
        <begin position="759"/>
        <end position="772"/>
    </location>
</feature>
<feature type="region of interest" description="Disordered" evidence="12">
    <location>
        <begin position="1346"/>
        <end position="1366"/>
    </location>
</feature>
<evidence type="ECO:0000313" key="16">
    <source>
        <dbReference type="EMBL" id="OXV09726.1"/>
    </source>
</evidence>
<dbReference type="GO" id="GO:0016592">
    <property type="term" value="C:mediator complex"/>
    <property type="evidence" value="ECO:0007669"/>
    <property type="project" value="InterPro"/>
</dbReference>
<evidence type="ECO:0000259" key="14">
    <source>
        <dbReference type="Pfam" id="PF11597"/>
    </source>
</evidence>
<dbReference type="PANTHER" id="PTHR48249:SF3">
    <property type="entry name" value="MEDIATOR OF RNA POLYMERASE II TRANSCRIPTION SUBUNIT 13"/>
    <property type="match status" value="1"/>
</dbReference>
<evidence type="ECO:0000256" key="1">
    <source>
        <dbReference type="ARBA" id="ARBA00004123"/>
    </source>
</evidence>
<organism evidence="16 17">
    <name type="scientific">Elaphomyces granulatus</name>
    <dbReference type="NCBI Taxonomy" id="519963"/>
    <lineage>
        <taxon>Eukaryota</taxon>
        <taxon>Fungi</taxon>
        <taxon>Dikarya</taxon>
        <taxon>Ascomycota</taxon>
        <taxon>Pezizomycotina</taxon>
        <taxon>Eurotiomycetes</taxon>
        <taxon>Eurotiomycetidae</taxon>
        <taxon>Eurotiales</taxon>
        <taxon>Elaphomycetaceae</taxon>
        <taxon>Elaphomyces</taxon>
    </lineage>
</organism>
<dbReference type="GO" id="GO:0003713">
    <property type="term" value="F:transcription coactivator activity"/>
    <property type="evidence" value="ECO:0007669"/>
    <property type="project" value="TreeGrafter"/>
</dbReference>
<comment type="subunit">
    <text evidence="11">Component of the SRB8-11 complex, which itself associates with the Mediator complex.</text>
</comment>
<dbReference type="Pfam" id="PF11597">
    <property type="entry name" value="Med13_N"/>
    <property type="match status" value="1"/>
</dbReference>